<sequence length="135" mass="14235">MPPMSRREFLVFSGAATAALSACAKSPAAIKAGDAAVAAAERRRRNPQAPVREVSLTAGRVSLDTGRGSVTTWGYNGTVPGPEIRLTKGDVLRAWLTNQLPEPTSIHWHGLAIRNDMDGVPGTTQKDIAPGATFT</sequence>
<dbReference type="AlphaFoldDB" id="A0A2W5ZZC1"/>
<evidence type="ECO:0000313" key="4">
    <source>
        <dbReference type="Proteomes" id="UP000248724"/>
    </source>
</evidence>
<gene>
    <name evidence="3" type="ORF">DLM65_12395</name>
</gene>
<dbReference type="GO" id="GO:0005507">
    <property type="term" value="F:copper ion binding"/>
    <property type="evidence" value="ECO:0007669"/>
    <property type="project" value="InterPro"/>
</dbReference>
<dbReference type="PROSITE" id="PS51318">
    <property type="entry name" value="TAT"/>
    <property type="match status" value="1"/>
</dbReference>
<evidence type="ECO:0000313" key="3">
    <source>
        <dbReference type="EMBL" id="PZR78618.1"/>
    </source>
</evidence>
<dbReference type="Pfam" id="PF07732">
    <property type="entry name" value="Cu-oxidase_3"/>
    <property type="match status" value="1"/>
</dbReference>
<dbReference type="SUPFAM" id="SSF49503">
    <property type="entry name" value="Cupredoxins"/>
    <property type="match status" value="1"/>
</dbReference>
<dbReference type="InterPro" id="IPR019546">
    <property type="entry name" value="TAT_signal_bac_arc"/>
</dbReference>
<keyword evidence="1" id="KW-0732">Signal</keyword>
<organism evidence="3 4">
    <name type="scientific">Candidatus Aeolococcus gillhamiae</name>
    <dbReference type="NCBI Taxonomy" id="3127015"/>
    <lineage>
        <taxon>Bacteria</taxon>
        <taxon>Bacillati</taxon>
        <taxon>Candidatus Dormiibacterota</taxon>
        <taxon>Candidatus Dormibacteria</taxon>
        <taxon>Candidatus Aeolococcales</taxon>
        <taxon>Candidatus Aeolococcaceae</taxon>
        <taxon>Candidatus Aeolococcus</taxon>
    </lineage>
</organism>
<evidence type="ECO:0000256" key="1">
    <source>
        <dbReference type="SAM" id="SignalP"/>
    </source>
</evidence>
<dbReference type="EMBL" id="QHBU01000253">
    <property type="protein sequence ID" value="PZR78618.1"/>
    <property type="molecule type" value="Genomic_DNA"/>
</dbReference>
<name>A0A2W5ZZC1_9BACT</name>
<dbReference type="GO" id="GO:0016491">
    <property type="term" value="F:oxidoreductase activity"/>
    <property type="evidence" value="ECO:0007669"/>
    <property type="project" value="TreeGrafter"/>
</dbReference>
<evidence type="ECO:0000259" key="2">
    <source>
        <dbReference type="Pfam" id="PF07732"/>
    </source>
</evidence>
<proteinExistence type="predicted"/>
<dbReference type="NCBIfam" id="TIGR01409">
    <property type="entry name" value="TAT_signal_seq"/>
    <property type="match status" value="1"/>
</dbReference>
<dbReference type="InterPro" id="IPR045087">
    <property type="entry name" value="Cu-oxidase_fam"/>
</dbReference>
<dbReference type="InterPro" id="IPR011707">
    <property type="entry name" value="Cu-oxidase-like_N"/>
</dbReference>
<dbReference type="PROSITE" id="PS51257">
    <property type="entry name" value="PROKAR_LIPOPROTEIN"/>
    <property type="match status" value="1"/>
</dbReference>
<dbReference type="PANTHER" id="PTHR11709">
    <property type="entry name" value="MULTI-COPPER OXIDASE"/>
    <property type="match status" value="1"/>
</dbReference>
<dbReference type="InterPro" id="IPR006311">
    <property type="entry name" value="TAT_signal"/>
</dbReference>
<comment type="caution">
    <text evidence="3">The sequence shown here is derived from an EMBL/GenBank/DDBJ whole genome shotgun (WGS) entry which is preliminary data.</text>
</comment>
<dbReference type="Gene3D" id="2.60.40.420">
    <property type="entry name" value="Cupredoxins - blue copper proteins"/>
    <property type="match status" value="1"/>
</dbReference>
<reference evidence="3 4" key="1">
    <citation type="journal article" date="2017" name="Nature">
        <title>Atmospheric trace gases support primary production in Antarctic desert surface soil.</title>
        <authorList>
            <person name="Ji M."/>
            <person name="Greening C."/>
            <person name="Vanwonterghem I."/>
            <person name="Carere C.R."/>
            <person name="Bay S.K."/>
            <person name="Steen J.A."/>
            <person name="Montgomery K."/>
            <person name="Lines T."/>
            <person name="Beardall J."/>
            <person name="van Dorst J."/>
            <person name="Snape I."/>
            <person name="Stott M.B."/>
            <person name="Hugenholtz P."/>
            <person name="Ferrari B.C."/>
        </authorList>
    </citation>
    <scope>NUCLEOTIDE SEQUENCE [LARGE SCALE GENOMIC DNA]</scope>
    <source>
        <strain evidence="3">RRmetagenome_bin12</strain>
    </source>
</reference>
<dbReference type="InterPro" id="IPR008972">
    <property type="entry name" value="Cupredoxin"/>
</dbReference>
<feature type="domain" description="Plastocyanin-like" evidence="2">
    <location>
        <begin position="69"/>
        <end position="135"/>
    </location>
</feature>
<protein>
    <submittedName>
        <fullName evidence="3">Copper oxidase</fullName>
    </submittedName>
</protein>
<feature type="chain" id="PRO_5015963780" evidence="1">
    <location>
        <begin position="25"/>
        <end position="135"/>
    </location>
</feature>
<accession>A0A2W5ZZC1</accession>
<dbReference type="Proteomes" id="UP000248724">
    <property type="component" value="Unassembled WGS sequence"/>
</dbReference>
<feature type="signal peptide" evidence="1">
    <location>
        <begin position="1"/>
        <end position="24"/>
    </location>
</feature>
<feature type="non-terminal residue" evidence="3">
    <location>
        <position position="135"/>
    </location>
</feature>